<protein>
    <recommendedName>
        <fullName evidence="7">Zn(2)-C6 fungal-type domain-containing protein</fullName>
    </recommendedName>
</protein>
<feature type="compositionally biased region" description="Polar residues" evidence="6">
    <location>
        <begin position="232"/>
        <end position="249"/>
    </location>
</feature>
<evidence type="ECO:0000313" key="9">
    <source>
        <dbReference type="Proteomes" id="UP000054279"/>
    </source>
</evidence>
<keyword evidence="9" id="KW-1185">Reference proteome</keyword>
<dbReference type="GO" id="GO:0008270">
    <property type="term" value="F:zinc ion binding"/>
    <property type="evidence" value="ECO:0007669"/>
    <property type="project" value="InterPro"/>
</dbReference>
<dbReference type="AlphaFoldDB" id="A0A0C9W0Q3"/>
<dbReference type="InterPro" id="IPR050815">
    <property type="entry name" value="TF_fung"/>
</dbReference>
<dbReference type="PANTHER" id="PTHR47338:SF27">
    <property type="entry name" value="ZN(II)2CYS6 TRANSCRIPTION FACTOR (EUROFUNG)"/>
    <property type="match status" value="1"/>
</dbReference>
<name>A0A0C9W0Q3_SPHS4</name>
<proteinExistence type="predicted"/>
<dbReference type="InterPro" id="IPR001138">
    <property type="entry name" value="Zn2Cys6_DnaBD"/>
</dbReference>
<dbReference type="SMART" id="SM00066">
    <property type="entry name" value="GAL4"/>
    <property type="match status" value="1"/>
</dbReference>
<evidence type="ECO:0000256" key="6">
    <source>
        <dbReference type="SAM" id="MobiDB-lite"/>
    </source>
</evidence>
<accession>A0A0C9W0Q3</accession>
<organism evidence="8 9">
    <name type="scientific">Sphaerobolus stellatus (strain SS14)</name>
    <dbReference type="NCBI Taxonomy" id="990650"/>
    <lineage>
        <taxon>Eukaryota</taxon>
        <taxon>Fungi</taxon>
        <taxon>Dikarya</taxon>
        <taxon>Basidiomycota</taxon>
        <taxon>Agaricomycotina</taxon>
        <taxon>Agaricomycetes</taxon>
        <taxon>Phallomycetidae</taxon>
        <taxon>Geastrales</taxon>
        <taxon>Sphaerobolaceae</taxon>
        <taxon>Sphaerobolus</taxon>
    </lineage>
</organism>
<feature type="region of interest" description="Disordered" evidence="6">
    <location>
        <begin position="173"/>
        <end position="251"/>
    </location>
</feature>
<gene>
    <name evidence="8" type="ORF">M422DRAFT_30187</name>
</gene>
<keyword evidence="3" id="KW-0805">Transcription regulation</keyword>
<dbReference type="Pfam" id="PF00172">
    <property type="entry name" value="Zn_clus"/>
    <property type="match status" value="1"/>
</dbReference>
<dbReference type="GO" id="GO:0005634">
    <property type="term" value="C:nucleus"/>
    <property type="evidence" value="ECO:0007669"/>
    <property type="project" value="UniProtKB-SubCell"/>
</dbReference>
<dbReference type="EMBL" id="KN837114">
    <property type="protein sequence ID" value="KIJ45020.1"/>
    <property type="molecule type" value="Genomic_DNA"/>
</dbReference>
<evidence type="ECO:0000256" key="2">
    <source>
        <dbReference type="ARBA" id="ARBA00022723"/>
    </source>
</evidence>
<dbReference type="Gene3D" id="4.10.240.10">
    <property type="entry name" value="Zn(2)-C6 fungal-type DNA-binding domain"/>
    <property type="match status" value="1"/>
</dbReference>
<dbReference type="PANTHER" id="PTHR47338">
    <property type="entry name" value="ZN(II)2CYS6 TRANSCRIPTION FACTOR (EUROFUNG)-RELATED"/>
    <property type="match status" value="1"/>
</dbReference>
<dbReference type="InterPro" id="IPR036864">
    <property type="entry name" value="Zn2-C6_fun-type_DNA-bd_sf"/>
</dbReference>
<feature type="domain" description="Zn(2)-C6 fungal-type" evidence="7">
    <location>
        <begin position="141"/>
        <end position="171"/>
    </location>
</feature>
<feature type="compositionally biased region" description="Basic and acidic residues" evidence="6">
    <location>
        <begin position="216"/>
        <end position="227"/>
    </location>
</feature>
<dbReference type="CDD" id="cd00067">
    <property type="entry name" value="GAL4"/>
    <property type="match status" value="1"/>
</dbReference>
<evidence type="ECO:0000313" key="8">
    <source>
        <dbReference type="EMBL" id="KIJ45020.1"/>
    </source>
</evidence>
<evidence type="ECO:0000256" key="3">
    <source>
        <dbReference type="ARBA" id="ARBA00023015"/>
    </source>
</evidence>
<evidence type="ECO:0000259" key="7">
    <source>
        <dbReference type="PROSITE" id="PS50048"/>
    </source>
</evidence>
<reference evidence="8 9" key="1">
    <citation type="submission" date="2014-06" db="EMBL/GenBank/DDBJ databases">
        <title>Evolutionary Origins and Diversification of the Mycorrhizal Mutualists.</title>
        <authorList>
            <consortium name="DOE Joint Genome Institute"/>
            <consortium name="Mycorrhizal Genomics Consortium"/>
            <person name="Kohler A."/>
            <person name="Kuo A."/>
            <person name="Nagy L.G."/>
            <person name="Floudas D."/>
            <person name="Copeland A."/>
            <person name="Barry K.W."/>
            <person name="Cichocki N."/>
            <person name="Veneault-Fourrey C."/>
            <person name="LaButti K."/>
            <person name="Lindquist E.A."/>
            <person name="Lipzen A."/>
            <person name="Lundell T."/>
            <person name="Morin E."/>
            <person name="Murat C."/>
            <person name="Riley R."/>
            <person name="Ohm R."/>
            <person name="Sun H."/>
            <person name="Tunlid A."/>
            <person name="Henrissat B."/>
            <person name="Grigoriev I.V."/>
            <person name="Hibbett D.S."/>
            <person name="Martin F."/>
        </authorList>
    </citation>
    <scope>NUCLEOTIDE SEQUENCE [LARGE SCALE GENOMIC DNA]</scope>
    <source>
        <strain evidence="8 9">SS14</strain>
    </source>
</reference>
<keyword evidence="5" id="KW-0539">Nucleus</keyword>
<sequence>MSWQNLSSLDCYFGQNEDNTMSLFGSSADLSQAPFLDTALPENDNTTYDRLRHRGSFSSTSGSSICEPPSPVAQRINSMSLDSTPNGEEEAEDAPWNLVAYHIPWGPGYEGYEAGTLPGPDGTCIFLRSPTPLKRQRTTQACEKCRERKAKCSGARPACGRCLDRGLTCYYSPSTNESQPSPYHRASRRLTPSNSKEQLKASIRNRVRRQSMQPDGDLKAEKQDDQLYPRSESLNTTPGMQDLSANQHGKGSAMEISLLEEDSTVNGSILGGAIYAEPASSVHSYRFPPVTSHTKSDIISPTPLAAVPDATYLLTTTQISSLDTMYQGWKPGMSFGSLFSRPSTYQDSFLGNFPGVMNGMYSEVGLSFHNPSTMSAILPGTEQYSMFSGGEQLLSNFPPYQMKREPVL</sequence>
<comment type="subcellular location">
    <subcellularLocation>
        <location evidence="1">Nucleus</location>
    </subcellularLocation>
</comment>
<evidence type="ECO:0000256" key="1">
    <source>
        <dbReference type="ARBA" id="ARBA00004123"/>
    </source>
</evidence>
<dbReference type="PROSITE" id="PS50048">
    <property type="entry name" value="ZN2_CY6_FUNGAL_2"/>
    <property type="match status" value="1"/>
</dbReference>
<dbReference type="Proteomes" id="UP000054279">
    <property type="component" value="Unassembled WGS sequence"/>
</dbReference>
<keyword evidence="2" id="KW-0479">Metal-binding</keyword>
<dbReference type="GO" id="GO:0000981">
    <property type="term" value="F:DNA-binding transcription factor activity, RNA polymerase II-specific"/>
    <property type="evidence" value="ECO:0007669"/>
    <property type="project" value="InterPro"/>
</dbReference>
<dbReference type="OrthoDB" id="2441642at2759"/>
<dbReference type="PROSITE" id="PS00463">
    <property type="entry name" value="ZN2_CY6_FUNGAL_1"/>
    <property type="match status" value="1"/>
</dbReference>
<dbReference type="SUPFAM" id="SSF57701">
    <property type="entry name" value="Zn2/Cys6 DNA-binding domain"/>
    <property type="match status" value="1"/>
</dbReference>
<evidence type="ECO:0000256" key="5">
    <source>
        <dbReference type="ARBA" id="ARBA00023242"/>
    </source>
</evidence>
<dbReference type="HOGENOM" id="CLU_674680_0_0_1"/>
<keyword evidence="4" id="KW-0804">Transcription</keyword>
<evidence type="ECO:0000256" key="4">
    <source>
        <dbReference type="ARBA" id="ARBA00023163"/>
    </source>
</evidence>
<dbReference type="PRINTS" id="PR00755">
    <property type="entry name" value="AFLATOXINBRP"/>
</dbReference>